<evidence type="ECO:0000256" key="1">
    <source>
        <dbReference type="ARBA" id="ARBA00004651"/>
    </source>
</evidence>
<proteinExistence type="inferred from homology"/>
<evidence type="ECO:0000256" key="6">
    <source>
        <dbReference type="ARBA" id="ARBA00023136"/>
    </source>
</evidence>
<dbReference type="InterPro" id="IPR000515">
    <property type="entry name" value="MetI-like"/>
</dbReference>
<name>A0AA97D8Z1_9FIRM</name>
<evidence type="ECO:0000313" key="10">
    <source>
        <dbReference type="Proteomes" id="UP001300604"/>
    </source>
</evidence>
<evidence type="ECO:0000256" key="5">
    <source>
        <dbReference type="ARBA" id="ARBA00022989"/>
    </source>
</evidence>
<dbReference type="SUPFAM" id="SSF161098">
    <property type="entry name" value="MetI-like"/>
    <property type="match status" value="1"/>
</dbReference>
<evidence type="ECO:0000256" key="7">
    <source>
        <dbReference type="RuleBase" id="RU363032"/>
    </source>
</evidence>
<dbReference type="GO" id="GO:0005886">
    <property type="term" value="C:plasma membrane"/>
    <property type="evidence" value="ECO:0007669"/>
    <property type="project" value="UniProtKB-SubCell"/>
</dbReference>
<evidence type="ECO:0000256" key="3">
    <source>
        <dbReference type="ARBA" id="ARBA00022475"/>
    </source>
</evidence>
<feature type="transmembrane region" description="Helical" evidence="7">
    <location>
        <begin position="195"/>
        <end position="221"/>
    </location>
</feature>
<dbReference type="KEGG" id="carl:PXC00_01020"/>
<dbReference type="AlphaFoldDB" id="A0AA97D8Z1"/>
<gene>
    <name evidence="9" type="ORF">PXC00_01020</name>
</gene>
<evidence type="ECO:0000313" key="9">
    <source>
        <dbReference type="EMBL" id="WOC32479.1"/>
    </source>
</evidence>
<dbReference type="InterPro" id="IPR035906">
    <property type="entry name" value="MetI-like_sf"/>
</dbReference>
<keyword evidence="2 7" id="KW-0813">Transport</keyword>
<accession>A0AA97D8Z1</accession>
<dbReference type="PANTHER" id="PTHR43744:SF9">
    <property type="entry name" value="POLYGALACTURONAN_RHAMNOGALACTURONAN TRANSPORT SYSTEM PERMEASE PROTEIN YTCP"/>
    <property type="match status" value="1"/>
</dbReference>
<comment type="similarity">
    <text evidence="7">Belongs to the binding-protein-dependent transport system permease family.</text>
</comment>
<reference evidence="9" key="2">
    <citation type="submission" date="2024-06" db="EMBL/GenBank/DDBJ databases">
        <title>Caproicibacterium argilliputei sp. nov, a novel caproic acid producing anaerobic bacterium isolated from pit mud.</title>
        <authorList>
            <person name="Xia S."/>
        </authorList>
    </citation>
    <scope>NUCLEOTIDE SEQUENCE</scope>
    <source>
        <strain evidence="9">ZCY20-5</strain>
    </source>
</reference>
<reference evidence="9" key="1">
    <citation type="submission" date="2023-09" db="EMBL/GenBank/DDBJ databases">
        <authorList>
            <person name="Zeng C."/>
        </authorList>
    </citation>
    <scope>NUCLEOTIDE SEQUENCE</scope>
    <source>
        <strain evidence="9">ZCY20-5</strain>
    </source>
</reference>
<evidence type="ECO:0000259" key="8">
    <source>
        <dbReference type="PROSITE" id="PS50928"/>
    </source>
</evidence>
<dbReference type="EMBL" id="CP135996">
    <property type="protein sequence ID" value="WOC32479.1"/>
    <property type="molecule type" value="Genomic_DNA"/>
</dbReference>
<feature type="domain" description="ABC transmembrane type-1" evidence="8">
    <location>
        <begin position="86"/>
        <end position="296"/>
    </location>
</feature>
<keyword evidence="3" id="KW-1003">Cell membrane</keyword>
<protein>
    <submittedName>
        <fullName evidence="9">Carbohydrate ABC transporter permease</fullName>
    </submittedName>
</protein>
<feature type="transmembrane region" description="Helical" evidence="7">
    <location>
        <begin position="277"/>
        <end position="296"/>
    </location>
</feature>
<dbReference type="RefSeq" id="WP_275844659.1">
    <property type="nucleotide sequence ID" value="NZ_CP135996.1"/>
</dbReference>
<dbReference type="Gene3D" id="1.10.3720.10">
    <property type="entry name" value="MetI-like"/>
    <property type="match status" value="1"/>
</dbReference>
<keyword evidence="5 7" id="KW-1133">Transmembrane helix</keyword>
<feature type="transmembrane region" description="Helical" evidence="7">
    <location>
        <begin position="124"/>
        <end position="141"/>
    </location>
</feature>
<evidence type="ECO:0000256" key="4">
    <source>
        <dbReference type="ARBA" id="ARBA00022692"/>
    </source>
</evidence>
<comment type="subcellular location">
    <subcellularLocation>
        <location evidence="1 7">Cell membrane</location>
        <topology evidence="1 7">Multi-pass membrane protein</topology>
    </subcellularLocation>
</comment>
<dbReference type="PANTHER" id="PTHR43744">
    <property type="entry name" value="ABC TRANSPORTER PERMEASE PROTEIN MG189-RELATED-RELATED"/>
    <property type="match status" value="1"/>
</dbReference>
<keyword evidence="10" id="KW-1185">Reference proteome</keyword>
<dbReference type="CDD" id="cd06261">
    <property type="entry name" value="TM_PBP2"/>
    <property type="match status" value="1"/>
</dbReference>
<dbReference type="PROSITE" id="PS50928">
    <property type="entry name" value="ABC_TM1"/>
    <property type="match status" value="1"/>
</dbReference>
<dbReference type="Proteomes" id="UP001300604">
    <property type="component" value="Chromosome"/>
</dbReference>
<feature type="transmembrane region" description="Helical" evidence="7">
    <location>
        <begin position="24"/>
        <end position="47"/>
    </location>
</feature>
<feature type="transmembrane region" description="Helical" evidence="7">
    <location>
        <begin position="88"/>
        <end position="112"/>
    </location>
</feature>
<sequence>MDRNSDEFGAKVARVGQKVFLHDIILNVVMIVLSLIFLAPVVLVYIVSFSSTESIQKIGYSFIPQSWSLDGYKYLFGSSQQLINSLGVSLFVTLAGTVLTVVVTGMIAYVIYRKDFKYRKQLTFYLFFTMLFSGGMVPSYIVNTNLLHLGDNILVLFLPTLCGAWNAIILRTFYTQSIPDSLVEAAKIDGADEWVIFFKIVIPIAKPALATIGLFSLVGLWNDWFTGLLYINTAAKEPLQVLLQKMQSNLDFLTTNSTFSSSADGIRMALNMPTDSVRMALTVLIMTPILFAYPFFQKYFVRGITIGSVKG</sequence>
<keyword evidence="6 7" id="KW-0472">Membrane</keyword>
<dbReference type="GO" id="GO:0055085">
    <property type="term" value="P:transmembrane transport"/>
    <property type="evidence" value="ECO:0007669"/>
    <property type="project" value="InterPro"/>
</dbReference>
<dbReference type="Pfam" id="PF00528">
    <property type="entry name" value="BPD_transp_1"/>
    <property type="match status" value="1"/>
</dbReference>
<feature type="transmembrane region" description="Helical" evidence="7">
    <location>
        <begin position="153"/>
        <end position="174"/>
    </location>
</feature>
<evidence type="ECO:0000256" key="2">
    <source>
        <dbReference type="ARBA" id="ARBA00022448"/>
    </source>
</evidence>
<organism evidence="9 10">
    <name type="scientific">Caproicibacterium argilliputei</name>
    <dbReference type="NCBI Taxonomy" id="3030016"/>
    <lineage>
        <taxon>Bacteria</taxon>
        <taxon>Bacillati</taxon>
        <taxon>Bacillota</taxon>
        <taxon>Clostridia</taxon>
        <taxon>Eubacteriales</taxon>
        <taxon>Oscillospiraceae</taxon>
        <taxon>Caproicibacterium</taxon>
    </lineage>
</organism>
<keyword evidence="4 7" id="KW-0812">Transmembrane</keyword>